<dbReference type="RefSeq" id="WP_194029412.1">
    <property type="nucleotide sequence ID" value="NZ_JADEWZ010000013.1"/>
</dbReference>
<sequence>MMVSTMIEHSTNERNQLLDNLTRIKGISQNKQQWLRAWFNIRVFRDLARLSVEQIELRLKAEGKAVSKEEIAAWIVQAEALSVIAERSREENHDLESWQSVASWQVELQSRQVGEFEEQRAVLRDLATDCISILPEAELELLREWMRYDLPHEATEPVEIPEAVPESEEEALYFDSSPAISHSPVRVQIDSIQVWQSPQQETPQFIYPSNRSFPGMLESNKRFTLDIAFQLKGLHEREQFNTQASYLAQVYVRDRATGVITSLGCTQLYSLFEAQSTYTAQLLDANIARKGVYSLQVLVRAQGIPTIPGYFEMPLLQVV</sequence>
<comment type="caution">
    <text evidence="1">The sequence shown here is derived from an EMBL/GenBank/DDBJ whole genome shotgun (WGS) entry which is preliminary data.</text>
</comment>
<gene>
    <name evidence="1" type="ORF">IQ249_10460</name>
</gene>
<dbReference type="EMBL" id="JADEWZ010000013">
    <property type="protein sequence ID" value="MBE9116319.1"/>
    <property type="molecule type" value="Genomic_DNA"/>
</dbReference>
<protein>
    <submittedName>
        <fullName evidence="1">Uncharacterized protein</fullName>
    </submittedName>
</protein>
<name>A0A8J7DW85_9CYAN</name>
<accession>A0A8J7DW85</accession>
<keyword evidence="2" id="KW-1185">Reference proteome</keyword>
<organism evidence="1 2">
    <name type="scientific">Lusitaniella coriacea LEGE 07157</name>
    <dbReference type="NCBI Taxonomy" id="945747"/>
    <lineage>
        <taxon>Bacteria</taxon>
        <taxon>Bacillati</taxon>
        <taxon>Cyanobacteriota</taxon>
        <taxon>Cyanophyceae</taxon>
        <taxon>Spirulinales</taxon>
        <taxon>Lusitaniellaceae</taxon>
        <taxon>Lusitaniella</taxon>
    </lineage>
</organism>
<evidence type="ECO:0000313" key="1">
    <source>
        <dbReference type="EMBL" id="MBE9116319.1"/>
    </source>
</evidence>
<dbReference type="AlphaFoldDB" id="A0A8J7DW85"/>
<reference evidence="1" key="1">
    <citation type="submission" date="2020-10" db="EMBL/GenBank/DDBJ databases">
        <authorList>
            <person name="Castelo-Branco R."/>
            <person name="Eusebio N."/>
            <person name="Adriana R."/>
            <person name="Vieira A."/>
            <person name="Brugerolle De Fraissinette N."/>
            <person name="Rezende De Castro R."/>
            <person name="Schneider M.P."/>
            <person name="Vasconcelos V."/>
            <person name="Leao P.N."/>
        </authorList>
    </citation>
    <scope>NUCLEOTIDE SEQUENCE</scope>
    <source>
        <strain evidence="1">LEGE 07157</strain>
    </source>
</reference>
<dbReference type="Proteomes" id="UP000654482">
    <property type="component" value="Unassembled WGS sequence"/>
</dbReference>
<evidence type="ECO:0000313" key="2">
    <source>
        <dbReference type="Proteomes" id="UP000654482"/>
    </source>
</evidence>
<proteinExistence type="predicted"/>